<evidence type="ECO:0000313" key="5">
    <source>
        <dbReference type="EMBL" id="AGA29500.1"/>
    </source>
</evidence>
<gene>
    <name evidence="5" type="ordered locus">Sinac_5350</name>
</gene>
<dbReference type="RefSeq" id="WP_015248603.1">
    <property type="nucleotide sequence ID" value="NC_019892.1"/>
</dbReference>
<dbReference type="OrthoDB" id="9774290at2"/>
<keyword evidence="2 4" id="KW-0808">Transferase</keyword>
<dbReference type="HOGENOM" id="CLU_028255_0_0_0"/>
<keyword evidence="6" id="KW-1185">Reference proteome</keyword>
<dbReference type="eggNOG" id="COG1929">
    <property type="taxonomic scope" value="Bacteria"/>
</dbReference>
<dbReference type="Pfam" id="PF02595">
    <property type="entry name" value="Gly_kinase"/>
    <property type="match status" value="1"/>
</dbReference>
<evidence type="ECO:0000313" key="6">
    <source>
        <dbReference type="Proteomes" id="UP000010798"/>
    </source>
</evidence>
<sequence>MRVVVAPDKFKGSLSALAAARAIARGIAKACPQASIDPVPMADGGEGTVDALVEATGGSFCEAVVTGPLGTPVTARFGLLGDGTTAVVEMASASGLVLLTRESRDPLRSSTRGTGELILAAVAAGARRIIVGIGGSATNDGGAGLAQAIGFRLLDAAGREIEPGGGGLDRLERIDPSTRNRTLDDVEIAVACDVDNPLCGPHGASAVYGPQKGADAAMVSILDRNLDHFAQVIERDLQCTIRDLPGAGAAGGLGGGLVAFAAGKLEPGITLVIRAVGLESRLKEADLCLTGEGAIDASSAFGKTAVGVARLARSLGCPTIALAGSIGPGAEAVLDQGIDAYFSLCPAPIALDDAIAQGEPLLERAAEQAMRAFLAGRRRPL</sequence>
<reference evidence="5 6" key="1">
    <citation type="submission" date="2012-02" db="EMBL/GenBank/DDBJ databases">
        <title>Complete sequence of chromosome of Singulisphaera acidiphila DSM 18658.</title>
        <authorList>
            <consortium name="US DOE Joint Genome Institute (JGI-PGF)"/>
            <person name="Lucas S."/>
            <person name="Copeland A."/>
            <person name="Lapidus A."/>
            <person name="Glavina del Rio T."/>
            <person name="Dalin E."/>
            <person name="Tice H."/>
            <person name="Bruce D."/>
            <person name="Goodwin L."/>
            <person name="Pitluck S."/>
            <person name="Peters L."/>
            <person name="Ovchinnikova G."/>
            <person name="Chertkov O."/>
            <person name="Kyrpides N."/>
            <person name="Mavromatis K."/>
            <person name="Ivanova N."/>
            <person name="Brettin T."/>
            <person name="Detter J.C."/>
            <person name="Han C."/>
            <person name="Larimer F."/>
            <person name="Land M."/>
            <person name="Hauser L."/>
            <person name="Markowitz V."/>
            <person name="Cheng J.-F."/>
            <person name="Hugenholtz P."/>
            <person name="Woyke T."/>
            <person name="Wu D."/>
            <person name="Tindall B."/>
            <person name="Pomrenke H."/>
            <person name="Brambilla E."/>
            <person name="Klenk H.-P."/>
            <person name="Eisen J.A."/>
        </authorList>
    </citation>
    <scope>NUCLEOTIDE SEQUENCE [LARGE SCALE GENOMIC DNA]</scope>
    <source>
        <strain evidence="6">ATCC BAA-1392 / DSM 18658 / VKM B-2454 / MOB10</strain>
    </source>
</reference>
<dbReference type="GO" id="GO:0031388">
    <property type="term" value="P:organic acid phosphorylation"/>
    <property type="evidence" value="ECO:0007669"/>
    <property type="project" value="UniProtKB-UniRule"/>
</dbReference>
<proteinExistence type="inferred from homology"/>
<dbReference type="Gene3D" id="3.40.50.10350">
    <property type="entry name" value="Glycerate kinase, domain 1"/>
    <property type="match status" value="1"/>
</dbReference>
<dbReference type="InterPro" id="IPR004381">
    <property type="entry name" value="Glycerate_kinase"/>
</dbReference>
<dbReference type="InterPro" id="IPR018193">
    <property type="entry name" value="Glyc_kinase_flavodox-like_fold"/>
</dbReference>
<dbReference type="PANTHER" id="PTHR21599">
    <property type="entry name" value="GLYCERATE KINASE"/>
    <property type="match status" value="1"/>
</dbReference>
<protein>
    <submittedName>
        <fullName evidence="5">Glycerate kinase</fullName>
    </submittedName>
</protein>
<comment type="similarity">
    <text evidence="1 4">Belongs to the glycerate kinase type-1 family.</text>
</comment>
<dbReference type="EMBL" id="CP003364">
    <property type="protein sequence ID" value="AGA29500.1"/>
    <property type="molecule type" value="Genomic_DNA"/>
</dbReference>
<dbReference type="PANTHER" id="PTHR21599:SF0">
    <property type="entry name" value="GLYCERATE KINASE"/>
    <property type="match status" value="1"/>
</dbReference>
<dbReference type="STRING" id="886293.Sinac_5350"/>
<organism evidence="5 6">
    <name type="scientific">Singulisphaera acidiphila (strain ATCC BAA-1392 / DSM 18658 / VKM B-2454 / MOB10)</name>
    <dbReference type="NCBI Taxonomy" id="886293"/>
    <lineage>
        <taxon>Bacteria</taxon>
        <taxon>Pseudomonadati</taxon>
        <taxon>Planctomycetota</taxon>
        <taxon>Planctomycetia</taxon>
        <taxon>Isosphaerales</taxon>
        <taxon>Isosphaeraceae</taxon>
        <taxon>Singulisphaera</taxon>
    </lineage>
</organism>
<evidence type="ECO:0000256" key="4">
    <source>
        <dbReference type="PIRNR" id="PIRNR006078"/>
    </source>
</evidence>
<dbReference type="InterPro" id="IPR036129">
    <property type="entry name" value="Glycerate_kinase_sf"/>
</dbReference>
<evidence type="ECO:0000256" key="1">
    <source>
        <dbReference type="ARBA" id="ARBA00006284"/>
    </source>
</evidence>
<dbReference type="InterPro" id="IPR018197">
    <property type="entry name" value="Glycerate_kinase_RE-like"/>
</dbReference>
<evidence type="ECO:0000256" key="3">
    <source>
        <dbReference type="ARBA" id="ARBA00022777"/>
    </source>
</evidence>
<dbReference type="NCBIfam" id="TIGR00045">
    <property type="entry name" value="glycerate kinase"/>
    <property type="match status" value="1"/>
</dbReference>
<dbReference type="KEGG" id="saci:Sinac_5350"/>
<dbReference type="SUPFAM" id="SSF110738">
    <property type="entry name" value="Glycerate kinase I"/>
    <property type="match status" value="1"/>
</dbReference>
<dbReference type="PIRSF" id="PIRSF006078">
    <property type="entry name" value="GlxK"/>
    <property type="match status" value="1"/>
</dbReference>
<dbReference type="AlphaFoldDB" id="L0DKZ6"/>
<dbReference type="GO" id="GO:0008887">
    <property type="term" value="F:glycerate kinase activity"/>
    <property type="evidence" value="ECO:0007669"/>
    <property type="project" value="UniProtKB-UniRule"/>
</dbReference>
<accession>L0DKZ6</accession>
<dbReference type="Gene3D" id="3.90.1510.10">
    <property type="entry name" value="Glycerate kinase, domain 2"/>
    <property type="match status" value="1"/>
</dbReference>
<dbReference type="Proteomes" id="UP000010798">
    <property type="component" value="Chromosome"/>
</dbReference>
<keyword evidence="3 4" id="KW-0418">Kinase</keyword>
<evidence type="ECO:0000256" key="2">
    <source>
        <dbReference type="ARBA" id="ARBA00022679"/>
    </source>
</evidence>
<name>L0DKZ6_SINAD</name>